<comment type="subcellular location">
    <subcellularLocation>
        <location evidence="3">Secreted</location>
    </subcellularLocation>
</comment>
<dbReference type="GO" id="GO:0000272">
    <property type="term" value="P:polysaccharide catabolic process"/>
    <property type="evidence" value="ECO:0007669"/>
    <property type="project" value="UniProtKB-KW"/>
</dbReference>
<comment type="caution">
    <text evidence="6">The sequence shown here is derived from an EMBL/GenBank/DDBJ whole genome shotgun (WGS) entry which is preliminary data.</text>
</comment>
<evidence type="ECO:0000313" key="6">
    <source>
        <dbReference type="EMBL" id="RUS34374.1"/>
    </source>
</evidence>
<dbReference type="InterPro" id="IPR002022">
    <property type="entry name" value="Pec_lyase"/>
</dbReference>
<dbReference type="Gene3D" id="2.160.20.10">
    <property type="entry name" value="Single-stranded right-handed beta-helix, Pectin lyase-like"/>
    <property type="match status" value="1"/>
</dbReference>
<evidence type="ECO:0000256" key="1">
    <source>
        <dbReference type="ARBA" id="ARBA00010980"/>
    </source>
</evidence>
<keyword evidence="2 3" id="KW-0456">Lyase</keyword>
<keyword evidence="3" id="KW-0119">Carbohydrate metabolism</keyword>
<proteinExistence type="inferred from homology"/>
<comment type="similarity">
    <text evidence="1 3">Belongs to the polysaccharide lyase 1 family.</text>
</comment>
<keyword evidence="3" id="KW-0624">Polysaccharide degradation</keyword>
<feature type="chain" id="PRO_5019138855" evidence="4">
    <location>
        <begin position="29"/>
        <end position="362"/>
    </location>
</feature>
<evidence type="ECO:0000256" key="2">
    <source>
        <dbReference type="ARBA" id="ARBA00023239"/>
    </source>
</evidence>
<dbReference type="PANTHER" id="PTHR31683">
    <property type="entry name" value="PECTATE LYASE 18-RELATED"/>
    <property type="match status" value="1"/>
</dbReference>
<accession>A0A433QXC1</accession>
<dbReference type="InterPro" id="IPR045032">
    <property type="entry name" value="PEL"/>
</dbReference>
<dbReference type="GO" id="GO:0005576">
    <property type="term" value="C:extracellular region"/>
    <property type="evidence" value="ECO:0007669"/>
    <property type="project" value="UniProtKB-SubCell"/>
</dbReference>
<dbReference type="InterPro" id="IPR011050">
    <property type="entry name" value="Pectin_lyase_fold/virulence"/>
</dbReference>
<feature type="signal peptide" evidence="4">
    <location>
        <begin position="1"/>
        <end position="28"/>
    </location>
</feature>
<dbReference type="AlphaFoldDB" id="A0A433QXC1"/>
<keyword evidence="7" id="KW-1185">Reference proteome</keyword>
<evidence type="ECO:0000313" key="7">
    <source>
        <dbReference type="Proteomes" id="UP000274822"/>
    </source>
</evidence>
<dbReference type="EMBL" id="RBNJ01000543">
    <property type="protein sequence ID" value="RUS34374.1"/>
    <property type="molecule type" value="Genomic_DNA"/>
</dbReference>
<feature type="domain" description="Pectate lyase" evidence="5">
    <location>
        <begin position="83"/>
        <end position="296"/>
    </location>
</feature>
<dbReference type="PANTHER" id="PTHR31683:SF18">
    <property type="entry name" value="PECTATE LYASE 21-RELATED"/>
    <property type="match status" value="1"/>
</dbReference>
<dbReference type="SUPFAM" id="SSF51126">
    <property type="entry name" value="Pectin lyase-like"/>
    <property type="match status" value="1"/>
</dbReference>
<protein>
    <submittedName>
        <fullName evidence="6">Pectin lyase fold/virulence factor</fullName>
    </submittedName>
</protein>
<gene>
    <name evidence="6" type="ORF">BC938DRAFT_480905</name>
</gene>
<dbReference type="InterPro" id="IPR012334">
    <property type="entry name" value="Pectin_lyas_fold"/>
</dbReference>
<name>A0A433QXC1_9FUNG</name>
<evidence type="ECO:0000259" key="5">
    <source>
        <dbReference type="SMART" id="SM00656"/>
    </source>
</evidence>
<evidence type="ECO:0000256" key="4">
    <source>
        <dbReference type="SAM" id="SignalP"/>
    </source>
</evidence>
<reference evidence="6 7" key="1">
    <citation type="journal article" date="2018" name="New Phytol.">
        <title>Phylogenomics of Endogonaceae and evolution of mycorrhizas within Mucoromycota.</title>
        <authorList>
            <person name="Chang Y."/>
            <person name="Desiro A."/>
            <person name="Na H."/>
            <person name="Sandor L."/>
            <person name="Lipzen A."/>
            <person name="Clum A."/>
            <person name="Barry K."/>
            <person name="Grigoriev I.V."/>
            <person name="Martin F.M."/>
            <person name="Stajich J.E."/>
            <person name="Smith M.E."/>
            <person name="Bonito G."/>
            <person name="Spatafora J.W."/>
        </authorList>
    </citation>
    <scope>NUCLEOTIDE SEQUENCE [LARGE SCALE GENOMIC DNA]</scope>
    <source>
        <strain evidence="6 7">AD002</strain>
    </source>
</reference>
<organism evidence="6 7">
    <name type="scientific">Jimgerdemannia flammicorona</name>
    <dbReference type="NCBI Taxonomy" id="994334"/>
    <lineage>
        <taxon>Eukaryota</taxon>
        <taxon>Fungi</taxon>
        <taxon>Fungi incertae sedis</taxon>
        <taxon>Mucoromycota</taxon>
        <taxon>Mucoromycotina</taxon>
        <taxon>Endogonomycetes</taxon>
        <taxon>Endogonales</taxon>
        <taxon>Endogonaceae</taxon>
        <taxon>Jimgerdemannia</taxon>
    </lineage>
</organism>
<dbReference type="SMART" id="SM00656">
    <property type="entry name" value="Amb_all"/>
    <property type="match status" value="1"/>
</dbReference>
<sequence>MAPLSSARILRVLALVACVLGSIQLAYAGPIERHAASVNGSAAPVNGSVAPVNGSAPHVNGSAAPINRIAGYATLHGGTKGGRGGSTVTVKTLAALKKAVAGKTARIVKVLGIINLRNTAILVGSYKSILGVGSKSGFINGGLYIKGQKNVIVRNLKFSYSLAPIDAIGVDTSTNIWIDHNEFLSDMSHGKDYYDGLVDITHACDYVTVSWNRFHDHYKVSLVGHSDTNAIQDTGHLHVTYHHNYFYNVGSRLPSIRFGSGHVYNNLFENADTACHSRMGAKMLVESNVFSGVKTAIQTNMGSEKDGYAVQRNNILGGGAIKISQAGSPTLGYNAIIDDVSSVSDIVKAYSGIGKMNLHAVV</sequence>
<keyword evidence="3" id="KW-0964">Secreted</keyword>
<dbReference type="Pfam" id="PF00544">
    <property type="entry name" value="Pectate_lyase_4"/>
    <property type="match status" value="1"/>
</dbReference>
<keyword evidence="4" id="KW-0732">Signal</keyword>
<evidence type="ECO:0000256" key="3">
    <source>
        <dbReference type="RuleBase" id="RU361173"/>
    </source>
</evidence>
<dbReference type="Proteomes" id="UP000274822">
    <property type="component" value="Unassembled WGS sequence"/>
</dbReference>
<dbReference type="GO" id="GO:0030570">
    <property type="term" value="F:pectate lyase activity"/>
    <property type="evidence" value="ECO:0007669"/>
    <property type="project" value="InterPro"/>
</dbReference>